<protein>
    <submittedName>
        <fullName evidence="1">Uncharacterized protein</fullName>
    </submittedName>
</protein>
<evidence type="ECO:0000313" key="1">
    <source>
        <dbReference type="EMBL" id="KAA6399068.1"/>
    </source>
</evidence>
<sequence length="438" mass="49965">MISSLKAFGRWIRLANSSVAQQMIEHVLPIILIELKKDNTAEQYAAVIGLRGAIQVGVNVCPQSINPYIQEILKQLYQLLITLPLIYPTALVFPPQPAQWRRQIEIILNGEQNIIENEKETKEINSNEQQQPHIDQSILQDHKDSLHEINDKAIVDIEMSIRQRLSIDIYSLLSIMGLHYPDETIIFLLQSLQPSFVIQSQQQMSFQRSALISALAHIVSVCGVNVISKRQLIIGGEIPNNELNDQKKEMKNFGSKNELNRKEQNSQFLSQSLSDSSIQVQFAIVELVLSLSRNGFLIKEDKGCQGLIRSLIHSFGAYRMDYDENKEQKHQKEQLVKSIPTATQLSLFASDCLYEMCTNHIQTRDLLWNYLFEFIFIPRSIIPSQSTNTIINSIYFNPPSFIPSVTFALSYIAQQKRDNQNDTNRTEILDRAPAIVGI</sequence>
<dbReference type="EMBL" id="SNRW01000826">
    <property type="protein sequence ID" value="KAA6399068.1"/>
    <property type="molecule type" value="Genomic_DNA"/>
</dbReference>
<gene>
    <name evidence="1" type="ORF">EZS28_005406</name>
</gene>
<dbReference type="AlphaFoldDB" id="A0A5J4WVN1"/>
<name>A0A5J4WVN1_9EUKA</name>
<dbReference type="Proteomes" id="UP000324800">
    <property type="component" value="Unassembled WGS sequence"/>
</dbReference>
<reference evidence="1 2" key="1">
    <citation type="submission" date="2019-03" db="EMBL/GenBank/DDBJ databases">
        <title>Single cell metagenomics reveals metabolic interactions within the superorganism composed of flagellate Streblomastix strix and complex community of Bacteroidetes bacteria on its surface.</title>
        <authorList>
            <person name="Treitli S.C."/>
            <person name="Kolisko M."/>
            <person name="Husnik F."/>
            <person name="Keeling P."/>
            <person name="Hampl V."/>
        </authorList>
    </citation>
    <scope>NUCLEOTIDE SEQUENCE [LARGE SCALE GENOMIC DNA]</scope>
    <source>
        <strain evidence="1">ST1C</strain>
    </source>
</reference>
<dbReference type="SUPFAM" id="SSF48371">
    <property type="entry name" value="ARM repeat"/>
    <property type="match status" value="1"/>
</dbReference>
<evidence type="ECO:0000313" key="2">
    <source>
        <dbReference type="Proteomes" id="UP000324800"/>
    </source>
</evidence>
<accession>A0A5J4WVN1</accession>
<organism evidence="1 2">
    <name type="scientific">Streblomastix strix</name>
    <dbReference type="NCBI Taxonomy" id="222440"/>
    <lineage>
        <taxon>Eukaryota</taxon>
        <taxon>Metamonada</taxon>
        <taxon>Preaxostyla</taxon>
        <taxon>Oxymonadida</taxon>
        <taxon>Streblomastigidae</taxon>
        <taxon>Streblomastix</taxon>
    </lineage>
</organism>
<comment type="caution">
    <text evidence="1">The sequence shown here is derived from an EMBL/GenBank/DDBJ whole genome shotgun (WGS) entry which is preliminary data.</text>
</comment>
<dbReference type="InterPro" id="IPR016024">
    <property type="entry name" value="ARM-type_fold"/>
</dbReference>
<proteinExistence type="predicted"/>